<dbReference type="RefSeq" id="WP_176004148.1">
    <property type="nucleotide sequence ID" value="NZ_JABWMI010000001.1"/>
</dbReference>
<protein>
    <submittedName>
        <fullName evidence="2">Uncharacterized protein</fullName>
    </submittedName>
</protein>
<evidence type="ECO:0000256" key="1">
    <source>
        <dbReference type="SAM" id="SignalP"/>
    </source>
</evidence>
<sequence length="333" mass="37546">MKKILFFAVLSLSISSQAQLVGLLKRGEKAAKSATKSEVPTEGVSSPMHQKYMGKIVFASTDTDIKKTQENEAAFLTKATLGSPIYFRVYMDNSLFNYVQKMYPKESSLIIGTHAKYKIRWFLDGAEAGFSIIQEKQFDSEEKEKWTTFKGALKSADDTYFIGTNLFPDFVKEQQAKLGMGDHKFKMEILPYMDYPETKEGPVVATGEFTLTVAKNVIDANDPNVCLPTAKMTDKTIIPKIITAFKNDKMSTGAGEVKEVRVVSQKWNILTHKVTGRPLRRFVSAAIATSKNGKCAYREYDFFQDFDGVKYQDEIYLEGYSDEKEVNCKCVKP</sequence>
<gene>
    <name evidence="2" type="ORF">HZF10_00220</name>
</gene>
<dbReference type="EMBL" id="JACBJI010000001">
    <property type="protein sequence ID" value="NYA69325.1"/>
    <property type="molecule type" value="Genomic_DNA"/>
</dbReference>
<feature type="chain" id="PRO_5031137056" evidence="1">
    <location>
        <begin position="19"/>
        <end position="333"/>
    </location>
</feature>
<feature type="signal peptide" evidence="1">
    <location>
        <begin position="1"/>
        <end position="18"/>
    </location>
</feature>
<dbReference type="Proteomes" id="UP000535020">
    <property type="component" value="Unassembled WGS sequence"/>
</dbReference>
<reference evidence="2 3" key="1">
    <citation type="submission" date="2020-07" db="EMBL/GenBank/DDBJ databases">
        <authorList>
            <person name="Sun Q."/>
        </authorList>
    </citation>
    <scope>NUCLEOTIDE SEQUENCE [LARGE SCALE GENOMIC DNA]</scope>
    <source>
        <strain evidence="2 3">MAH-1</strain>
    </source>
</reference>
<dbReference type="AlphaFoldDB" id="A0A7Y8XYW4"/>
<name>A0A7Y8XYW4_9FLAO</name>
<keyword evidence="1" id="KW-0732">Signal</keyword>
<accession>A0A7Y8XYW4</accession>
<comment type="caution">
    <text evidence="2">The sequence shown here is derived from an EMBL/GenBank/DDBJ whole genome shotgun (WGS) entry which is preliminary data.</text>
</comment>
<evidence type="ECO:0000313" key="2">
    <source>
        <dbReference type="EMBL" id="NYA69325.1"/>
    </source>
</evidence>
<organism evidence="2 3">
    <name type="scientific">Flavobacterium agri</name>
    <dbReference type="NCBI Taxonomy" id="2743471"/>
    <lineage>
        <taxon>Bacteria</taxon>
        <taxon>Pseudomonadati</taxon>
        <taxon>Bacteroidota</taxon>
        <taxon>Flavobacteriia</taxon>
        <taxon>Flavobacteriales</taxon>
        <taxon>Flavobacteriaceae</taxon>
        <taxon>Flavobacterium</taxon>
    </lineage>
</organism>
<keyword evidence="3" id="KW-1185">Reference proteome</keyword>
<proteinExistence type="predicted"/>
<evidence type="ECO:0000313" key="3">
    <source>
        <dbReference type="Proteomes" id="UP000535020"/>
    </source>
</evidence>